<reference evidence="1 2" key="1">
    <citation type="submission" date="2018-03" db="EMBL/GenBank/DDBJ databases">
        <title>Pantoea intestinalis SRCM103226 isolated form the mealworm.</title>
        <authorList>
            <person name="Jeong D.-Y."/>
            <person name="Kim J.W."/>
        </authorList>
    </citation>
    <scope>NUCLEOTIDE SEQUENCE [LARGE SCALE GENOMIC DNA]</scope>
    <source>
        <strain evidence="1 2">SRCM103226</strain>
    </source>
</reference>
<proteinExistence type="predicted"/>
<gene>
    <name evidence="1" type="ORF">C7M51_00983</name>
</gene>
<dbReference type="OrthoDB" id="6637633at2"/>
<evidence type="ECO:0000313" key="2">
    <source>
        <dbReference type="Proteomes" id="UP000464053"/>
    </source>
</evidence>
<sequence>MHAYSIYPIDYDWDMLNTVNETVSRLVENSECDSDQDNPKAYGRLTQFLASWESAKELAKKVGWEGDFRHEPYVLWFPYEGCFHCGFVFKQENNGNTYVISPIELPHLKPIACEYINNN</sequence>
<name>A0A6P1PYC1_9GAMM</name>
<dbReference type="EMBL" id="CP028271">
    <property type="protein sequence ID" value="QHM70705.1"/>
    <property type="molecule type" value="Genomic_DNA"/>
</dbReference>
<evidence type="ECO:0000313" key="1">
    <source>
        <dbReference type="EMBL" id="QHM70705.1"/>
    </source>
</evidence>
<dbReference type="KEGG" id="mint:C7M51_00983"/>
<protein>
    <submittedName>
        <fullName evidence="1">Uncharacterized protein</fullName>
    </submittedName>
</protein>
<dbReference type="RefSeq" id="WP_160620757.1">
    <property type="nucleotide sequence ID" value="NZ_CP028271.1"/>
</dbReference>
<dbReference type="Proteomes" id="UP000464053">
    <property type="component" value="Chromosome"/>
</dbReference>
<accession>A0A6P1PYC1</accession>
<organism evidence="1 2">
    <name type="scientific">Mixta intestinalis</name>
    <dbReference type="NCBI Taxonomy" id="1615494"/>
    <lineage>
        <taxon>Bacteria</taxon>
        <taxon>Pseudomonadati</taxon>
        <taxon>Pseudomonadota</taxon>
        <taxon>Gammaproteobacteria</taxon>
        <taxon>Enterobacterales</taxon>
        <taxon>Erwiniaceae</taxon>
        <taxon>Mixta</taxon>
    </lineage>
</organism>
<keyword evidence="2" id="KW-1185">Reference proteome</keyword>
<dbReference type="AlphaFoldDB" id="A0A6P1PYC1"/>